<name>A0A7D5Z5C7_9HYPO</name>
<accession>A0A7D5Z5C7</accession>
<dbReference type="AlphaFoldDB" id="A0A7D5Z5C7"/>
<dbReference type="KEGG" id="mbrn:90967734"/>
<evidence type="ECO:0000313" key="2">
    <source>
        <dbReference type="EMBL" id="QLI66949.1"/>
    </source>
</evidence>
<dbReference type="Proteomes" id="UP000510686">
    <property type="component" value="Chromosome 2"/>
</dbReference>
<keyword evidence="3" id="KW-1185">Reference proteome</keyword>
<feature type="compositionally biased region" description="Polar residues" evidence="1">
    <location>
        <begin position="87"/>
        <end position="98"/>
    </location>
</feature>
<reference evidence="2 3" key="1">
    <citation type="submission" date="2020-07" db="EMBL/GenBank/DDBJ databases">
        <title>Telomere length de novo assembly of all 7 chromosomes of the fungus, Metarhizium brunneum, using a novel assembly pipeline.</title>
        <authorList>
            <person name="Saud z."/>
            <person name="Kortsinoglou A."/>
            <person name="Kouvelis V.N."/>
            <person name="Butt T.M."/>
        </authorList>
    </citation>
    <scope>NUCLEOTIDE SEQUENCE [LARGE SCALE GENOMIC DNA]</scope>
    <source>
        <strain evidence="2 3">4556</strain>
    </source>
</reference>
<dbReference type="RefSeq" id="XP_065986268.1">
    <property type="nucleotide sequence ID" value="XM_066130431.1"/>
</dbReference>
<evidence type="ECO:0000313" key="3">
    <source>
        <dbReference type="Proteomes" id="UP000510686"/>
    </source>
</evidence>
<protein>
    <submittedName>
        <fullName evidence="2">Uncharacterized protein</fullName>
    </submittedName>
</protein>
<dbReference type="GeneID" id="90967734"/>
<sequence>MTVFITIISDTVCPSATSVVPVSPAPSRSTEKQSPADPRRPSKSAGMPAAWTSNPLLNRSSSQTGQQMRPTLWEQFVLARDGESAAGMNSSPGEQCTE</sequence>
<proteinExistence type="predicted"/>
<evidence type="ECO:0000256" key="1">
    <source>
        <dbReference type="SAM" id="MobiDB-lite"/>
    </source>
</evidence>
<feature type="compositionally biased region" description="Polar residues" evidence="1">
    <location>
        <begin position="51"/>
        <end position="69"/>
    </location>
</feature>
<feature type="region of interest" description="Disordered" evidence="1">
    <location>
        <begin position="16"/>
        <end position="98"/>
    </location>
</feature>
<dbReference type="EMBL" id="CP058933">
    <property type="protein sequence ID" value="QLI66949.1"/>
    <property type="molecule type" value="Genomic_DNA"/>
</dbReference>
<feature type="compositionally biased region" description="Low complexity" evidence="1">
    <location>
        <begin position="16"/>
        <end position="27"/>
    </location>
</feature>
<gene>
    <name evidence="2" type="ORF">G6M90_00g047620</name>
</gene>
<organism evidence="2 3">
    <name type="scientific">Metarhizium brunneum</name>
    <dbReference type="NCBI Taxonomy" id="500148"/>
    <lineage>
        <taxon>Eukaryota</taxon>
        <taxon>Fungi</taxon>
        <taxon>Dikarya</taxon>
        <taxon>Ascomycota</taxon>
        <taxon>Pezizomycotina</taxon>
        <taxon>Sordariomycetes</taxon>
        <taxon>Hypocreomycetidae</taxon>
        <taxon>Hypocreales</taxon>
        <taxon>Clavicipitaceae</taxon>
        <taxon>Metarhizium</taxon>
    </lineage>
</organism>